<dbReference type="EMBL" id="SGPM01000719">
    <property type="protein sequence ID" value="THH16616.1"/>
    <property type="molecule type" value="Genomic_DNA"/>
</dbReference>
<organism evidence="1 2">
    <name type="scientific">Antrodiella citrinella</name>
    <dbReference type="NCBI Taxonomy" id="2447956"/>
    <lineage>
        <taxon>Eukaryota</taxon>
        <taxon>Fungi</taxon>
        <taxon>Dikarya</taxon>
        <taxon>Basidiomycota</taxon>
        <taxon>Agaricomycotina</taxon>
        <taxon>Agaricomycetes</taxon>
        <taxon>Polyporales</taxon>
        <taxon>Steccherinaceae</taxon>
        <taxon>Antrodiella</taxon>
    </lineage>
</organism>
<gene>
    <name evidence="1" type="ORF">EUX98_g9273</name>
</gene>
<dbReference type="AlphaFoldDB" id="A0A4S4LVN1"/>
<protein>
    <submittedName>
        <fullName evidence="1">Uncharacterized protein</fullName>
    </submittedName>
</protein>
<comment type="caution">
    <text evidence="1">The sequence shown here is derived from an EMBL/GenBank/DDBJ whole genome shotgun (WGS) entry which is preliminary data.</text>
</comment>
<evidence type="ECO:0000313" key="2">
    <source>
        <dbReference type="Proteomes" id="UP000308730"/>
    </source>
</evidence>
<keyword evidence="2" id="KW-1185">Reference proteome</keyword>
<accession>A0A4S4LVN1</accession>
<reference evidence="1 2" key="1">
    <citation type="submission" date="2019-02" db="EMBL/GenBank/DDBJ databases">
        <title>Genome sequencing of the rare red list fungi Antrodiella citrinella (Flaviporus citrinellus).</title>
        <authorList>
            <person name="Buettner E."/>
            <person name="Kellner H."/>
        </authorList>
    </citation>
    <scope>NUCLEOTIDE SEQUENCE [LARGE SCALE GENOMIC DNA]</scope>
    <source>
        <strain evidence="1 2">DSM 108506</strain>
    </source>
</reference>
<proteinExistence type="predicted"/>
<name>A0A4S4LVN1_9APHY</name>
<dbReference type="Proteomes" id="UP000308730">
    <property type="component" value="Unassembled WGS sequence"/>
</dbReference>
<sequence>MELDEGSTTTDWKEYVNGRKLPLMSDAVKRVLGETGTSELEDQTITALISNDNNICTRGNDAAHTRNKHLIAQGVTSSTQGRDILIALFRFVYGEDSTLS</sequence>
<evidence type="ECO:0000313" key="1">
    <source>
        <dbReference type="EMBL" id="THH16616.1"/>
    </source>
</evidence>